<feature type="transmembrane region" description="Helical" evidence="6">
    <location>
        <begin position="193"/>
        <end position="217"/>
    </location>
</feature>
<evidence type="ECO:0000256" key="3">
    <source>
        <dbReference type="ARBA" id="ARBA00022692"/>
    </source>
</evidence>
<gene>
    <name evidence="7" type="ORF">CAMP_LOCUS5690</name>
</gene>
<dbReference type="OrthoDB" id="5825228at2759"/>
<reference evidence="7" key="1">
    <citation type="submission" date="2022-11" db="EMBL/GenBank/DDBJ databases">
        <authorList>
            <person name="Kikuchi T."/>
        </authorList>
    </citation>
    <scope>NUCLEOTIDE SEQUENCE</scope>
    <source>
        <strain evidence="7">PS1010</strain>
    </source>
</reference>
<organism evidence="7 8">
    <name type="scientific">Caenorhabditis angaria</name>
    <dbReference type="NCBI Taxonomy" id="860376"/>
    <lineage>
        <taxon>Eukaryota</taxon>
        <taxon>Metazoa</taxon>
        <taxon>Ecdysozoa</taxon>
        <taxon>Nematoda</taxon>
        <taxon>Chromadorea</taxon>
        <taxon>Rhabditida</taxon>
        <taxon>Rhabditina</taxon>
        <taxon>Rhabditomorpha</taxon>
        <taxon>Rhabditoidea</taxon>
        <taxon>Rhabditidae</taxon>
        <taxon>Peloderinae</taxon>
        <taxon>Caenorhabditis</taxon>
    </lineage>
</organism>
<evidence type="ECO:0000313" key="7">
    <source>
        <dbReference type="EMBL" id="CAI5443053.1"/>
    </source>
</evidence>
<evidence type="ECO:0000256" key="2">
    <source>
        <dbReference type="ARBA" id="ARBA00006803"/>
    </source>
</evidence>
<comment type="similarity">
    <text evidence="2">Belongs to the nematode receptor-like protein sre family.</text>
</comment>
<dbReference type="EMBL" id="CANHGI010000002">
    <property type="protein sequence ID" value="CAI5443053.1"/>
    <property type="molecule type" value="Genomic_DNA"/>
</dbReference>
<feature type="transmembrane region" description="Helical" evidence="6">
    <location>
        <begin position="248"/>
        <end position="270"/>
    </location>
</feature>
<feature type="transmembrane region" description="Helical" evidence="6">
    <location>
        <begin position="122"/>
        <end position="145"/>
    </location>
</feature>
<feature type="transmembrane region" description="Helical" evidence="6">
    <location>
        <begin position="63"/>
        <end position="84"/>
    </location>
</feature>
<evidence type="ECO:0000313" key="8">
    <source>
        <dbReference type="Proteomes" id="UP001152747"/>
    </source>
</evidence>
<feature type="transmembrane region" description="Helical" evidence="6">
    <location>
        <begin position="27"/>
        <end position="51"/>
    </location>
</feature>
<sequence length="345" mass="41559">MIFLINNSYTVWSSIFVLNYKSYESDYFIFEMIFDWTTIFLQFLIIFRTCYIISKHQVFHKNLTILLVFQLLIWIETVFAKILLQPYWSGYRTVGNPLKIYQHYWTEDKNEMVPINNILDEWGLFLSSCFFIHYYASMLFFVLTVSIERAISSYYLSDYEKKPRLHISIILIFLTFIFSCFVAYIFTINYFSFAAFNAIILFFGIISMSLYVFVWAYNRRIGHTNYSLSRRFQCFENLKSLQKAKRVVTTYAILTFVVNTSFCVVYISINNGVWKFFIYFIDTLTNLIPVIICPVTLFSIDTWKHAAFRFFYNRRRTPKVREENIVDDHKKHTELYFEHLTKSWI</sequence>
<evidence type="ECO:0000256" key="1">
    <source>
        <dbReference type="ARBA" id="ARBA00004141"/>
    </source>
</evidence>
<dbReference type="PANTHER" id="PTHR47757:SF1">
    <property type="entry name" value="SERPENTINE RECEPTOR, CLASS E (EPSILON)"/>
    <property type="match status" value="1"/>
</dbReference>
<dbReference type="AlphaFoldDB" id="A0A9P1IEB4"/>
<dbReference type="Proteomes" id="UP001152747">
    <property type="component" value="Unassembled WGS sequence"/>
</dbReference>
<dbReference type="GO" id="GO:0016020">
    <property type="term" value="C:membrane"/>
    <property type="evidence" value="ECO:0007669"/>
    <property type="project" value="UniProtKB-SubCell"/>
</dbReference>
<accession>A0A9P1IEB4</accession>
<keyword evidence="3 6" id="KW-0812">Transmembrane</keyword>
<dbReference type="InterPro" id="IPR004151">
    <property type="entry name" value="7TM_GPCR_serpentine_rcpt_Sre"/>
</dbReference>
<dbReference type="PANTHER" id="PTHR47757">
    <property type="entry name" value="SERPENTINE RECEPTOR, CLASS E (EPSILON)-RELATED"/>
    <property type="match status" value="1"/>
</dbReference>
<evidence type="ECO:0000256" key="5">
    <source>
        <dbReference type="ARBA" id="ARBA00023136"/>
    </source>
</evidence>
<name>A0A9P1IEB4_9PELO</name>
<keyword evidence="8" id="KW-1185">Reference proteome</keyword>
<comment type="subcellular location">
    <subcellularLocation>
        <location evidence="1">Membrane</location>
        <topology evidence="1">Multi-pass membrane protein</topology>
    </subcellularLocation>
</comment>
<feature type="transmembrane region" description="Helical" evidence="6">
    <location>
        <begin position="276"/>
        <end position="300"/>
    </location>
</feature>
<keyword evidence="5 6" id="KW-0472">Membrane</keyword>
<protein>
    <submittedName>
        <fullName evidence="7">Uncharacterized protein</fullName>
    </submittedName>
</protein>
<dbReference type="Pfam" id="PF03125">
    <property type="entry name" value="Sre"/>
    <property type="match status" value="1"/>
</dbReference>
<keyword evidence="4 6" id="KW-1133">Transmembrane helix</keyword>
<evidence type="ECO:0000256" key="4">
    <source>
        <dbReference type="ARBA" id="ARBA00022989"/>
    </source>
</evidence>
<feature type="transmembrane region" description="Helical" evidence="6">
    <location>
        <begin position="165"/>
        <end position="187"/>
    </location>
</feature>
<dbReference type="GO" id="GO:0007606">
    <property type="term" value="P:sensory perception of chemical stimulus"/>
    <property type="evidence" value="ECO:0007669"/>
    <property type="project" value="InterPro"/>
</dbReference>
<evidence type="ECO:0000256" key="6">
    <source>
        <dbReference type="SAM" id="Phobius"/>
    </source>
</evidence>
<comment type="caution">
    <text evidence="7">The sequence shown here is derived from an EMBL/GenBank/DDBJ whole genome shotgun (WGS) entry which is preliminary data.</text>
</comment>
<dbReference type="InterPro" id="IPR053365">
    <property type="entry name" value="Nematode_rcpt-like"/>
</dbReference>
<proteinExistence type="inferred from homology"/>